<dbReference type="PANTHER" id="PTHR43798">
    <property type="entry name" value="MONOACYLGLYCEROL LIPASE"/>
    <property type="match status" value="1"/>
</dbReference>
<dbReference type="InterPro" id="IPR000073">
    <property type="entry name" value="AB_hydrolase_1"/>
</dbReference>
<dbReference type="EMBL" id="JRYR02000001">
    <property type="protein sequence ID" value="OHX67432.1"/>
    <property type="molecule type" value="Genomic_DNA"/>
</dbReference>
<sequence>MYQMLSLTDSGKDLPVLVLIHGFCENKSIWNDFTPALTPFFRVICIDLPGCGDNNDINHPNPQLSDFADEIHHTLQQLQLPKYTMIGHSLGGYVTLAYAKKYASSLNGIGLFHSTAFEDDEAKKEVRIKAANFVRENGIRTFVAPMIGNLFAEKRREQHRSTIHQIITEAETESIDSIAKISLAMKDRGDSAKLLTQLNIPVLFINGKKDGAVPLNKSVEQSHLPNDAHVYYLGDVGHMGMFEEKLKCQQIVMNFLTYANNH</sequence>
<feature type="domain" description="AB hydrolase-1" evidence="1">
    <location>
        <begin position="15"/>
        <end position="109"/>
    </location>
</feature>
<name>A0A1S1Z2G5_FLAPC</name>
<gene>
    <name evidence="2" type="ORF">NH26_14315</name>
</gene>
<proteinExistence type="predicted"/>
<dbReference type="Pfam" id="PF00561">
    <property type="entry name" value="Abhydrolase_1"/>
    <property type="match status" value="1"/>
</dbReference>
<dbReference type="Proteomes" id="UP000179797">
    <property type="component" value="Unassembled WGS sequence"/>
</dbReference>
<reference evidence="2 3" key="1">
    <citation type="journal article" date="2012" name="Int. J. Syst. Evol. Microbiol.">
        <title>Flammeovirga pacifica sp. nov., isolated from deep-sea sediment.</title>
        <authorList>
            <person name="Xu H."/>
            <person name="Fu Y."/>
            <person name="Yang N."/>
            <person name="Ding Z."/>
            <person name="Lai Q."/>
            <person name="Zeng R."/>
        </authorList>
    </citation>
    <scope>NUCLEOTIDE SEQUENCE [LARGE SCALE GENOMIC DNA]</scope>
    <source>
        <strain evidence="3">DSM 24597 / LMG 26175 / WPAGA1</strain>
    </source>
</reference>
<dbReference type="PRINTS" id="PR00111">
    <property type="entry name" value="ABHYDROLASE"/>
</dbReference>
<evidence type="ECO:0000313" key="3">
    <source>
        <dbReference type="Proteomes" id="UP000179797"/>
    </source>
</evidence>
<dbReference type="SUPFAM" id="SSF53474">
    <property type="entry name" value="alpha/beta-Hydrolases"/>
    <property type="match status" value="1"/>
</dbReference>
<dbReference type="STRING" id="915059.NH26_14315"/>
<comment type="caution">
    <text evidence="2">The sequence shown here is derived from an EMBL/GenBank/DDBJ whole genome shotgun (WGS) entry which is preliminary data.</text>
</comment>
<dbReference type="Gene3D" id="3.40.50.1820">
    <property type="entry name" value="alpha/beta hydrolase"/>
    <property type="match status" value="1"/>
</dbReference>
<dbReference type="InterPro" id="IPR029058">
    <property type="entry name" value="AB_hydrolase_fold"/>
</dbReference>
<dbReference type="AlphaFoldDB" id="A0A1S1Z2G5"/>
<keyword evidence="3" id="KW-1185">Reference proteome</keyword>
<organism evidence="2 3">
    <name type="scientific">Flammeovirga pacifica</name>
    <dbReference type="NCBI Taxonomy" id="915059"/>
    <lineage>
        <taxon>Bacteria</taxon>
        <taxon>Pseudomonadati</taxon>
        <taxon>Bacteroidota</taxon>
        <taxon>Cytophagia</taxon>
        <taxon>Cytophagales</taxon>
        <taxon>Flammeovirgaceae</taxon>
        <taxon>Flammeovirga</taxon>
    </lineage>
</organism>
<accession>A0A1S1Z2G5</accession>
<evidence type="ECO:0000313" key="2">
    <source>
        <dbReference type="EMBL" id="OHX67432.1"/>
    </source>
</evidence>
<protein>
    <recommendedName>
        <fullName evidence="1">AB hydrolase-1 domain-containing protein</fullName>
    </recommendedName>
</protein>
<evidence type="ECO:0000259" key="1">
    <source>
        <dbReference type="Pfam" id="PF00561"/>
    </source>
</evidence>
<dbReference type="InterPro" id="IPR050266">
    <property type="entry name" value="AB_hydrolase_sf"/>
</dbReference>